<dbReference type="InParanoid" id="A0A061GLN8"/>
<dbReference type="Proteomes" id="UP000026915">
    <property type="component" value="Chromosome 9"/>
</dbReference>
<sequence length="107" mass="12330">MGLDYHYLIYMYLCLKKIKRRAGHLHLVETPFFYKSDFGSSHGISDAEADFTFTLQCKMSVPVLDLPNYHRITHAKGQELSLMSHLEFFMAPDSRQKPSRADMNDAG</sequence>
<dbReference type="HOGENOM" id="CLU_2214782_0_0_1"/>
<evidence type="ECO:0000313" key="1">
    <source>
        <dbReference type="EMBL" id="EOY30052.1"/>
    </source>
</evidence>
<proteinExistence type="predicted"/>
<dbReference type="AlphaFoldDB" id="A0A061GLN8"/>
<keyword evidence="2" id="KW-1185">Reference proteome</keyword>
<name>A0A061GLN8_THECC</name>
<protein>
    <submittedName>
        <fullName evidence="1">Uncharacterized protein</fullName>
    </submittedName>
</protein>
<reference evidence="1 2" key="1">
    <citation type="journal article" date="2013" name="Genome Biol.">
        <title>The genome sequence of the most widely cultivated cacao type and its use to identify candidate genes regulating pod color.</title>
        <authorList>
            <person name="Motamayor J.C."/>
            <person name="Mockaitis K."/>
            <person name="Schmutz J."/>
            <person name="Haiminen N."/>
            <person name="Iii D.L."/>
            <person name="Cornejo O."/>
            <person name="Findley S.D."/>
            <person name="Zheng P."/>
            <person name="Utro F."/>
            <person name="Royaert S."/>
            <person name="Saski C."/>
            <person name="Jenkins J."/>
            <person name="Podicheti R."/>
            <person name="Zhao M."/>
            <person name="Scheffler B.E."/>
            <person name="Stack J.C."/>
            <person name="Feltus F.A."/>
            <person name="Mustiga G.M."/>
            <person name="Amores F."/>
            <person name="Phillips W."/>
            <person name="Marelli J.P."/>
            <person name="May G.D."/>
            <person name="Shapiro H."/>
            <person name="Ma J."/>
            <person name="Bustamante C.D."/>
            <person name="Schnell R.J."/>
            <person name="Main D."/>
            <person name="Gilbert D."/>
            <person name="Parida L."/>
            <person name="Kuhn D.N."/>
        </authorList>
    </citation>
    <scope>NUCLEOTIDE SEQUENCE [LARGE SCALE GENOMIC DNA]</scope>
    <source>
        <strain evidence="2">cv. Matina 1-6</strain>
    </source>
</reference>
<dbReference type="Gramene" id="EOY30052">
    <property type="protein sequence ID" value="EOY30052"/>
    <property type="gene ID" value="TCM_037395"/>
</dbReference>
<gene>
    <name evidence="1" type="ORF">TCM_037395</name>
</gene>
<evidence type="ECO:0000313" key="2">
    <source>
        <dbReference type="Proteomes" id="UP000026915"/>
    </source>
</evidence>
<organism evidence="1 2">
    <name type="scientific">Theobroma cacao</name>
    <name type="common">Cacao</name>
    <name type="synonym">Cocoa</name>
    <dbReference type="NCBI Taxonomy" id="3641"/>
    <lineage>
        <taxon>Eukaryota</taxon>
        <taxon>Viridiplantae</taxon>
        <taxon>Streptophyta</taxon>
        <taxon>Embryophyta</taxon>
        <taxon>Tracheophyta</taxon>
        <taxon>Spermatophyta</taxon>
        <taxon>Magnoliopsida</taxon>
        <taxon>eudicotyledons</taxon>
        <taxon>Gunneridae</taxon>
        <taxon>Pentapetalae</taxon>
        <taxon>rosids</taxon>
        <taxon>malvids</taxon>
        <taxon>Malvales</taxon>
        <taxon>Malvaceae</taxon>
        <taxon>Byttnerioideae</taxon>
        <taxon>Theobroma</taxon>
    </lineage>
</organism>
<dbReference type="EMBL" id="CM001887">
    <property type="protein sequence ID" value="EOY30052.1"/>
    <property type="molecule type" value="Genomic_DNA"/>
</dbReference>
<accession>A0A061GLN8</accession>